<dbReference type="InterPro" id="IPR058584">
    <property type="entry name" value="IMB1_TNPO1-like_TPR"/>
</dbReference>
<dbReference type="PROSITE" id="PS50166">
    <property type="entry name" value="IMPORTIN_B_NT"/>
    <property type="match status" value="1"/>
</dbReference>
<evidence type="ECO:0000256" key="6">
    <source>
        <dbReference type="ARBA" id="ARBA00022927"/>
    </source>
</evidence>
<keyword evidence="3" id="KW-0813">Transport</keyword>
<evidence type="ECO:0000256" key="1">
    <source>
        <dbReference type="ARBA" id="ARBA00004496"/>
    </source>
</evidence>
<organism evidence="10 11">
    <name type="scientific">Trichophyton interdigitale (strain MR816)</name>
    <dbReference type="NCBI Taxonomy" id="1215338"/>
    <lineage>
        <taxon>Eukaryota</taxon>
        <taxon>Fungi</taxon>
        <taxon>Dikarya</taxon>
        <taxon>Ascomycota</taxon>
        <taxon>Pezizomycotina</taxon>
        <taxon>Eurotiomycetes</taxon>
        <taxon>Eurotiomycetidae</taxon>
        <taxon>Onygenales</taxon>
        <taxon>Arthrodermataceae</taxon>
        <taxon>Trichophyton</taxon>
    </lineage>
</organism>
<dbReference type="Proteomes" id="UP000024533">
    <property type="component" value="Unassembled WGS sequence"/>
</dbReference>
<dbReference type="STRING" id="1215338.A0A059JJU2"/>
<comment type="similarity">
    <text evidence="2">Belongs to the importin beta family. Importin beta-1 subfamily.</text>
</comment>
<evidence type="ECO:0000313" key="10">
    <source>
        <dbReference type="EMBL" id="KDB27948.1"/>
    </source>
</evidence>
<proteinExistence type="inferred from homology"/>
<dbReference type="GO" id="GO:0006606">
    <property type="term" value="P:protein import into nucleus"/>
    <property type="evidence" value="ECO:0007669"/>
    <property type="project" value="InterPro"/>
</dbReference>
<evidence type="ECO:0000256" key="7">
    <source>
        <dbReference type="ARBA" id="ARBA00079884"/>
    </source>
</evidence>
<keyword evidence="5" id="KW-0677">Repeat</keyword>
<dbReference type="InterPro" id="IPR016024">
    <property type="entry name" value="ARM-type_fold"/>
</dbReference>
<dbReference type="InterPro" id="IPR011989">
    <property type="entry name" value="ARM-like"/>
</dbReference>
<keyword evidence="11" id="KW-1185">Reference proteome</keyword>
<feature type="domain" description="Importin N-terminal" evidence="9">
    <location>
        <begin position="21"/>
        <end position="102"/>
    </location>
</feature>
<dbReference type="InterPro" id="IPR040122">
    <property type="entry name" value="Importin_beta"/>
</dbReference>
<dbReference type="SUPFAM" id="SSF48371">
    <property type="entry name" value="ARM repeat"/>
    <property type="match status" value="1"/>
</dbReference>
<protein>
    <recommendedName>
        <fullName evidence="7">Importin-95</fullName>
    </recommendedName>
    <alternativeName>
        <fullName evidence="8">Karyopherin-95</fullName>
    </alternativeName>
</protein>
<evidence type="ECO:0000256" key="2">
    <source>
        <dbReference type="ARBA" id="ARBA00010907"/>
    </source>
</evidence>
<comment type="caution">
    <text evidence="10">The sequence shown here is derived from an EMBL/GenBank/DDBJ whole genome shotgun (WGS) entry which is preliminary data.</text>
</comment>
<dbReference type="Gene3D" id="1.25.10.10">
    <property type="entry name" value="Leucine-rich Repeat Variant"/>
    <property type="match status" value="1"/>
</dbReference>
<evidence type="ECO:0000313" key="11">
    <source>
        <dbReference type="Proteomes" id="UP000024533"/>
    </source>
</evidence>
<dbReference type="GO" id="GO:0005737">
    <property type="term" value="C:cytoplasm"/>
    <property type="evidence" value="ECO:0007669"/>
    <property type="project" value="UniProtKB-SubCell"/>
</dbReference>
<evidence type="ECO:0000256" key="8">
    <source>
        <dbReference type="ARBA" id="ARBA00083566"/>
    </source>
</evidence>
<dbReference type="SMART" id="SM00913">
    <property type="entry name" value="IBN_N"/>
    <property type="match status" value="1"/>
</dbReference>
<keyword evidence="4" id="KW-0963">Cytoplasm</keyword>
<accession>A0A059JJU2</accession>
<dbReference type="AlphaFoldDB" id="A0A059JJU2"/>
<dbReference type="InterPro" id="IPR001494">
    <property type="entry name" value="Importin-beta_N"/>
</dbReference>
<name>A0A059JJU2_TRIIM</name>
<sequence length="893" mass="98203">MDVNQVLASTLSADAATRQNAEQQLLHAAEVDFAGYLTTLAGELANENAASSIRTAAGLALKNAFSFRDIARLREVQGRWVHGVDQQVKKNVKELALKTLGASDARAGQSAGQFIASIAAIELPRNEWQDLMNLLVQNISTGSDHLKQASLTTIGFICESEEPDLRESLSAHSNAILTAVVQGARREEQNPDVRNAAISALSDAIEFVRSNFENEGERNYIMQVVCEATQAEDTRIQAGAFGCLNRIMGIYYDKMRFYMEKALFGLTIMGMKSEEEDVAKLAIEFWCTVCEEELSIDDDNNQAQAEGSTEIRPFFSFARIACREVVPVLLQLMTTQDEDASDDDYDVSRAAYQALQLYAQTVQAELVGPVLEFVEQNLRSEDWHHRDAAVSAFGAIMDGPEHETLVPLVRQALPVMITMMEDKVVHVRDSTAYALGRICDYCSGAIEVNVHLHPLISCLFNGLASSPKIAGSCCWALMNLADRFAGDAGAQTNPLSKHFQDSVTSLLSVTERYSKKILLKQTYTRTNNVYRTDADNQLRTAAYEVLNSFVTNAANDSLPIIANLSDVILQRLEQTVPMQQQVVSVEDRITLEELQTSLTSVLLAIVQRLEAEIKPQADRIMTVLLQVLTTIPPKSSVPDTVFATVGSLASSLEADFLKYMEPFSPFLYNALANQEEPGLCAMAIGLVSDITRSLGDKVQPFCDAFMNHLLNNLRSNNLSNQLKPAILETFGDIAQAIGSHFETYLSVVAQVLQQASAVTASNDVSYDMIDYIVSLREGIMDAWGGILLAYKGAPNVNILQPYVESIFQLLHLVAQEPSRSEGLLRASMGVIGDLAEAFPNGEYASFFRNDFISALIREARTSREYGPQTIETARWARGQVKRQIGLATAASMS</sequence>
<evidence type="ECO:0000256" key="4">
    <source>
        <dbReference type="ARBA" id="ARBA00022490"/>
    </source>
</evidence>
<comment type="subcellular location">
    <subcellularLocation>
        <location evidence="1">Cytoplasm</location>
    </subcellularLocation>
</comment>
<dbReference type="OrthoDB" id="10263328at2759"/>
<evidence type="ECO:0000256" key="5">
    <source>
        <dbReference type="ARBA" id="ARBA00022737"/>
    </source>
</evidence>
<evidence type="ECO:0000256" key="3">
    <source>
        <dbReference type="ARBA" id="ARBA00022448"/>
    </source>
</evidence>
<dbReference type="Pfam" id="PF25574">
    <property type="entry name" value="TPR_IMB1"/>
    <property type="match status" value="1"/>
</dbReference>
<dbReference type="PANTHER" id="PTHR10527">
    <property type="entry name" value="IMPORTIN BETA"/>
    <property type="match status" value="1"/>
</dbReference>
<evidence type="ECO:0000259" key="9">
    <source>
        <dbReference type="PROSITE" id="PS50166"/>
    </source>
</evidence>
<dbReference type="GO" id="GO:0031267">
    <property type="term" value="F:small GTPase binding"/>
    <property type="evidence" value="ECO:0007669"/>
    <property type="project" value="InterPro"/>
</dbReference>
<dbReference type="FunFam" id="1.25.10.10:FF:000027">
    <property type="entry name" value="Importin subunit beta-1"/>
    <property type="match status" value="1"/>
</dbReference>
<dbReference type="GO" id="GO:0005634">
    <property type="term" value="C:nucleus"/>
    <property type="evidence" value="ECO:0007669"/>
    <property type="project" value="UniProtKB-ARBA"/>
</dbReference>
<keyword evidence="6" id="KW-0653">Protein transport</keyword>
<gene>
    <name evidence="10" type="ORF">H109_00280</name>
</gene>
<reference evidence="10 11" key="1">
    <citation type="submission" date="2014-02" db="EMBL/GenBank/DDBJ databases">
        <title>The Genome Sequence of Trichophyton interdigitale MR816.</title>
        <authorList>
            <consortium name="The Broad Institute Genomics Platform"/>
            <person name="Cuomo C.A."/>
            <person name="White T.C."/>
            <person name="Graser Y."/>
            <person name="Martinez-Rossi N."/>
            <person name="Heitman J."/>
            <person name="Young S.K."/>
            <person name="Zeng Q."/>
            <person name="Gargeya S."/>
            <person name="Abouelleil A."/>
            <person name="Alvarado L."/>
            <person name="Chapman S.B."/>
            <person name="Gainer-Dewar J."/>
            <person name="Goldberg J."/>
            <person name="Griggs A."/>
            <person name="Gujja S."/>
            <person name="Hansen M."/>
            <person name="Howarth C."/>
            <person name="Imamovic A."/>
            <person name="Larimer J."/>
            <person name="Martinez D."/>
            <person name="Murphy C."/>
            <person name="Pearson M.D."/>
            <person name="Persinoti G."/>
            <person name="Poon T."/>
            <person name="Priest M."/>
            <person name="Roberts A.D."/>
            <person name="Saif S."/>
            <person name="Shea T.D."/>
            <person name="Sykes S.N."/>
            <person name="Wortman J."/>
            <person name="Nusbaum C."/>
            <person name="Birren B."/>
        </authorList>
    </citation>
    <scope>NUCLEOTIDE SEQUENCE [LARGE SCALE GENOMIC DNA]</scope>
    <source>
        <strain evidence="10 11">MR816</strain>
    </source>
</reference>
<dbReference type="Pfam" id="PF13513">
    <property type="entry name" value="HEAT_EZ"/>
    <property type="match status" value="1"/>
</dbReference>
<dbReference type="EMBL" id="AOKY01000025">
    <property type="protein sequence ID" value="KDB27948.1"/>
    <property type="molecule type" value="Genomic_DNA"/>
</dbReference>